<name>A0A238Z6N6_9ACTN</name>
<dbReference type="Proteomes" id="UP000198415">
    <property type="component" value="Unassembled WGS sequence"/>
</dbReference>
<accession>A0A238Z6N6</accession>
<dbReference type="EMBL" id="FZNR01000005">
    <property type="protein sequence ID" value="SNR78739.1"/>
    <property type="molecule type" value="Genomic_DNA"/>
</dbReference>
<sequence>MHQWTLDEEATTLELNLTDSEIAELETPYQPQDNYWW</sequence>
<evidence type="ECO:0000313" key="1">
    <source>
        <dbReference type="EMBL" id="SNR78739.1"/>
    </source>
</evidence>
<protein>
    <submittedName>
        <fullName evidence="1">Uncharacterized protein</fullName>
    </submittedName>
</protein>
<evidence type="ECO:0000313" key="2">
    <source>
        <dbReference type="Proteomes" id="UP000198415"/>
    </source>
</evidence>
<proteinExistence type="predicted"/>
<keyword evidence="2" id="KW-1185">Reference proteome</keyword>
<gene>
    <name evidence="1" type="ORF">SAMN06264365_105464</name>
</gene>
<organism evidence="1 2">
    <name type="scientific">Actinoplanes regularis</name>
    <dbReference type="NCBI Taxonomy" id="52697"/>
    <lineage>
        <taxon>Bacteria</taxon>
        <taxon>Bacillati</taxon>
        <taxon>Actinomycetota</taxon>
        <taxon>Actinomycetes</taxon>
        <taxon>Micromonosporales</taxon>
        <taxon>Micromonosporaceae</taxon>
        <taxon>Actinoplanes</taxon>
    </lineage>
</organism>
<dbReference type="AlphaFoldDB" id="A0A238Z6N6"/>
<reference evidence="1 2" key="1">
    <citation type="submission" date="2017-06" db="EMBL/GenBank/DDBJ databases">
        <authorList>
            <person name="Kim H.J."/>
            <person name="Triplett B.A."/>
        </authorList>
    </citation>
    <scope>NUCLEOTIDE SEQUENCE [LARGE SCALE GENOMIC DNA]</scope>
    <source>
        <strain evidence="1 2">DSM 43151</strain>
    </source>
</reference>